<keyword evidence="4" id="KW-0800">Toxin</keyword>
<evidence type="ECO:0000313" key="6">
    <source>
        <dbReference type="EMBL" id="ABI20183.1"/>
    </source>
</evidence>
<dbReference type="GO" id="GO:0090729">
    <property type="term" value="F:toxin activity"/>
    <property type="evidence" value="ECO:0007669"/>
    <property type="project" value="UniProtKB-KW"/>
</dbReference>
<evidence type="ECO:0000256" key="4">
    <source>
        <dbReference type="ARBA" id="ARBA00022656"/>
    </source>
</evidence>
<dbReference type="AlphaFoldDB" id="Q06K40"/>
<proteinExistence type="evidence at transcript level"/>
<dbReference type="Pfam" id="PF01395">
    <property type="entry name" value="PBP_GOBP"/>
    <property type="match status" value="1"/>
</dbReference>
<dbReference type="GO" id="GO:0005549">
    <property type="term" value="F:odorant binding"/>
    <property type="evidence" value="ECO:0007669"/>
    <property type="project" value="InterPro"/>
</dbReference>
<dbReference type="Gene3D" id="1.10.238.20">
    <property type="entry name" value="Pheromone/general odorant binding protein domain"/>
    <property type="match status" value="1"/>
</dbReference>
<accession>Q06K40</accession>
<keyword evidence="5" id="KW-0732">Signal</keyword>
<reference evidence="6" key="1">
    <citation type="journal article" date="2006" name="BMC Genomics">
        <title>High degree of conservancy among secreted salivary gland proteins from two geographically distant Phlebotomus duboscqi sandflies populations (Mali and Kenya).</title>
        <authorList>
            <person name="Kato H."/>
            <person name="Anderson J.M."/>
            <person name="Kamhawi S."/>
            <person name="Oliveira F."/>
            <person name="Lawyer P.G."/>
            <person name="Pham V.M."/>
            <person name="Sangare C.S."/>
            <person name="Samake S."/>
            <person name="Sissoko I."/>
            <person name="Garfield M."/>
            <person name="Sigutova L."/>
            <person name="Volf P."/>
            <person name="Doumbia S."/>
            <person name="Valenzuela J.G."/>
        </authorList>
    </citation>
    <scope>NUCLEOTIDE SEQUENCE</scope>
</reference>
<organism evidence="6">
    <name type="scientific">Phlebotomus duboscqi</name>
    <name type="common">Sandfly</name>
    <dbReference type="NCBI Taxonomy" id="37738"/>
    <lineage>
        <taxon>Eukaryota</taxon>
        <taxon>Metazoa</taxon>
        <taxon>Ecdysozoa</taxon>
        <taxon>Arthropoda</taxon>
        <taxon>Hexapoda</taxon>
        <taxon>Insecta</taxon>
        <taxon>Pterygota</taxon>
        <taxon>Neoptera</taxon>
        <taxon>Endopterygota</taxon>
        <taxon>Diptera</taxon>
        <taxon>Nematocera</taxon>
        <taxon>Psychodoidea</taxon>
        <taxon>Psychodidae</taxon>
        <taxon>Phlebotomus</taxon>
        <taxon>Phlebotomus</taxon>
    </lineage>
</organism>
<feature type="signal peptide" evidence="5">
    <location>
        <begin position="1"/>
        <end position="20"/>
    </location>
</feature>
<feature type="chain" id="PRO_5004165407" evidence="5">
    <location>
        <begin position="21"/>
        <end position="141"/>
    </location>
</feature>
<dbReference type="InterPro" id="IPR006170">
    <property type="entry name" value="PBP/GOBP"/>
</dbReference>
<protein>
    <submittedName>
        <fullName evidence="6">14.1 kDa salivary protein</fullName>
    </submittedName>
</protein>
<comment type="subcellular location">
    <subcellularLocation>
        <location evidence="1">Secreted</location>
    </subcellularLocation>
</comment>
<comment type="similarity">
    <text evidence="2">Belongs to the PBP/GOBP family.</text>
</comment>
<evidence type="ECO:0000256" key="5">
    <source>
        <dbReference type="SAM" id="SignalP"/>
    </source>
</evidence>
<dbReference type="SUPFAM" id="SSF47565">
    <property type="entry name" value="Insect pheromone/odorant-binding proteins"/>
    <property type="match status" value="1"/>
</dbReference>
<gene>
    <name evidence="6" type="primary">K41</name>
</gene>
<keyword evidence="3" id="KW-0964">Secreted</keyword>
<evidence type="ECO:0000256" key="3">
    <source>
        <dbReference type="ARBA" id="ARBA00022525"/>
    </source>
</evidence>
<dbReference type="EMBL" id="DQ835378">
    <property type="protein sequence ID" value="ABI20183.1"/>
    <property type="molecule type" value="mRNA"/>
</dbReference>
<dbReference type="InterPro" id="IPR036728">
    <property type="entry name" value="PBP_GOBP_sf"/>
</dbReference>
<name>Q06K40_PHLDU</name>
<evidence type="ECO:0000256" key="2">
    <source>
        <dbReference type="ARBA" id="ARBA00008098"/>
    </source>
</evidence>
<dbReference type="GO" id="GO:0005576">
    <property type="term" value="C:extracellular region"/>
    <property type="evidence" value="ECO:0007669"/>
    <property type="project" value="UniProtKB-SubCell"/>
</dbReference>
<evidence type="ECO:0000256" key="1">
    <source>
        <dbReference type="ARBA" id="ARBA00004613"/>
    </source>
</evidence>
<sequence>MKYLVVSLISAVFLIGICQAAIPSRKCRELYRAGKITEECILQCEYEAYGFINSKFEIEQQHIIKYMAVLMKGKVLNDRNKKQFQDVFTKCKKRAYHKFPKGGCGRTNNYYECIVYYSDGDMVIDGKFADALIAYDQSLNI</sequence>